<dbReference type="PANTHER" id="PTHR45661:SF3">
    <property type="entry name" value="IG-LIKE DOMAIN-CONTAINING PROTEIN"/>
    <property type="match status" value="1"/>
</dbReference>
<dbReference type="AlphaFoldDB" id="A0A0F5JPS1"/>
<dbReference type="RefSeq" id="WP_028728620.1">
    <property type="nucleotide sequence ID" value="NZ_AUAE01000034.1"/>
</dbReference>
<sequence length="386" mass="42957">MKTVIFQRLKLFFFIILCLHLFSCDKEDEEDIKEPEVEIPLEEKMMLKITTPIDGTSIKLPFTGTVNCQIAWDGNNLEPETVTEAYPTHTYSKKGDYLILISGTVTEINANGLDESELACISGIYNFGKTGLTNLYSAFKGCTNLTYLSNYDSSSLADVTSFEDAFSECPLTTIPSDLFADCGSVISFKNTFHNCINLTEIPSGLFGNCSSVISFAGIFNNCVNLKEIPSGLFNNCTQVESFKNTFNGCTGLTEIPPGLFDNCSSVMTFASTFHNCVNLKEIPSGLFNNCTQASDFMSTFQNCKNLTEIPFGLFDNCKEIENLMVTFAGCKNLTGESPYTIIENNKVHLYERNDKTGEFIKPKYFYSCFSECVGLSDFSDLPNEWK</sequence>
<keyword evidence="2" id="KW-1185">Reference proteome</keyword>
<evidence type="ECO:0000313" key="2">
    <source>
        <dbReference type="Proteomes" id="UP000033035"/>
    </source>
</evidence>
<accession>A0A0F5JPS1</accession>
<dbReference type="PATRIC" id="fig|1203610.3.peg.709"/>
<dbReference type="STRING" id="1203610.HMPREF1536_00685"/>
<dbReference type="Proteomes" id="UP000033035">
    <property type="component" value="Unassembled WGS sequence"/>
</dbReference>
<dbReference type="CDD" id="cd00146">
    <property type="entry name" value="PKD"/>
    <property type="match status" value="1"/>
</dbReference>
<reference evidence="1 2" key="1">
    <citation type="submission" date="2013-04" db="EMBL/GenBank/DDBJ databases">
        <title>The Genome Sequence of Parabacteroides gordonii DSM 23371.</title>
        <authorList>
            <consortium name="The Broad Institute Genomics Platform"/>
            <person name="Earl A."/>
            <person name="Ward D."/>
            <person name="Feldgarden M."/>
            <person name="Gevers D."/>
            <person name="Martens E."/>
            <person name="Sakamoto M."/>
            <person name="Benno Y."/>
            <person name="Suzuki N."/>
            <person name="Matsunaga N."/>
            <person name="Koshihara K."/>
            <person name="Seki M."/>
            <person name="Komiya H."/>
            <person name="Walker B."/>
            <person name="Young S."/>
            <person name="Zeng Q."/>
            <person name="Gargeya S."/>
            <person name="Fitzgerald M."/>
            <person name="Haas B."/>
            <person name="Abouelleil A."/>
            <person name="Allen A.W."/>
            <person name="Alvarado L."/>
            <person name="Arachchi H.M."/>
            <person name="Berlin A.M."/>
            <person name="Chapman S.B."/>
            <person name="Gainer-Dewar J."/>
            <person name="Goldberg J."/>
            <person name="Griggs A."/>
            <person name="Gujja S."/>
            <person name="Hansen M."/>
            <person name="Howarth C."/>
            <person name="Imamovic A."/>
            <person name="Ireland A."/>
            <person name="Larimer J."/>
            <person name="McCowan C."/>
            <person name="Murphy C."/>
            <person name="Pearson M."/>
            <person name="Poon T.W."/>
            <person name="Priest M."/>
            <person name="Roberts A."/>
            <person name="Saif S."/>
            <person name="Shea T."/>
            <person name="Sisk P."/>
            <person name="Sykes S."/>
            <person name="Wortman J."/>
            <person name="Nusbaum C."/>
            <person name="Birren B."/>
        </authorList>
    </citation>
    <scope>NUCLEOTIDE SEQUENCE [LARGE SCALE GENOMIC DNA]</scope>
    <source>
        <strain evidence="1 2">MS-1</strain>
    </source>
</reference>
<evidence type="ECO:0008006" key="3">
    <source>
        <dbReference type="Google" id="ProtNLM"/>
    </source>
</evidence>
<proteinExistence type="predicted"/>
<dbReference type="InterPro" id="IPR032675">
    <property type="entry name" value="LRR_dom_sf"/>
</dbReference>
<dbReference type="SUPFAM" id="SSF52047">
    <property type="entry name" value="RNI-like"/>
    <property type="match status" value="1"/>
</dbReference>
<organism evidence="1 2">
    <name type="scientific">Parabacteroides gordonii MS-1 = DSM 23371</name>
    <dbReference type="NCBI Taxonomy" id="1203610"/>
    <lineage>
        <taxon>Bacteria</taxon>
        <taxon>Pseudomonadati</taxon>
        <taxon>Bacteroidota</taxon>
        <taxon>Bacteroidia</taxon>
        <taxon>Bacteroidales</taxon>
        <taxon>Tannerellaceae</taxon>
        <taxon>Parabacteroides</taxon>
    </lineage>
</organism>
<protein>
    <recommendedName>
        <fullName evidence="3">PKD domain-containing protein</fullName>
    </recommendedName>
</protein>
<gene>
    <name evidence="1" type="ORF">HMPREF1536_00685</name>
</gene>
<name>A0A0F5JPS1_9BACT</name>
<dbReference type="InterPro" id="IPR053139">
    <property type="entry name" value="Surface_bspA-like"/>
</dbReference>
<comment type="caution">
    <text evidence="1">The sequence shown here is derived from an EMBL/GenBank/DDBJ whole genome shotgun (WGS) entry which is preliminary data.</text>
</comment>
<evidence type="ECO:0000313" key="1">
    <source>
        <dbReference type="EMBL" id="KKB59704.1"/>
    </source>
</evidence>
<dbReference type="EMBL" id="AQHW01000003">
    <property type="protein sequence ID" value="KKB59704.1"/>
    <property type="molecule type" value="Genomic_DNA"/>
</dbReference>
<dbReference type="HOGENOM" id="CLU_715417_0_0_10"/>
<dbReference type="Gene3D" id="3.80.10.10">
    <property type="entry name" value="Ribonuclease Inhibitor"/>
    <property type="match status" value="1"/>
</dbReference>
<dbReference type="PANTHER" id="PTHR45661">
    <property type="entry name" value="SURFACE ANTIGEN"/>
    <property type="match status" value="1"/>
</dbReference>